<name>A0A6L3ZF72_9FLAO</name>
<keyword evidence="2" id="KW-1185">Reference proteome</keyword>
<dbReference type="Proteomes" id="UP000484164">
    <property type="component" value="Unassembled WGS sequence"/>
</dbReference>
<organism evidence="1 2">
    <name type="scientific">Phaeocystidibacter marisrubri</name>
    <dbReference type="NCBI Taxonomy" id="1577780"/>
    <lineage>
        <taxon>Bacteria</taxon>
        <taxon>Pseudomonadati</taxon>
        <taxon>Bacteroidota</taxon>
        <taxon>Flavobacteriia</taxon>
        <taxon>Flavobacteriales</taxon>
        <taxon>Phaeocystidibacteraceae</taxon>
        <taxon>Phaeocystidibacter</taxon>
    </lineage>
</organism>
<evidence type="ECO:0008006" key="3">
    <source>
        <dbReference type="Google" id="ProtNLM"/>
    </source>
</evidence>
<dbReference type="EMBL" id="WBVQ01000002">
    <property type="protein sequence ID" value="KAB2816433.1"/>
    <property type="molecule type" value="Genomic_DNA"/>
</dbReference>
<accession>A0A6L3ZF72</accession>
<sequence length="151" mass="17462">MNWKSILSILLASTLFVSCIEGPEIEQKPFNRVPDGRYAVVFQHQISPSVWVPLGMDSAQYCDYLIQKFGEYHDLVLRRPGSQQIVYTFSVPTVSKVREGECVDLDGAILYLYEDDYEIYDDDSGTFPRRLDRFYIRATEDDCILIQFPAE</sequence>
<dbReference type="PROSITE" id="PS51257">
    <property type="entry name" value="PROKAR_LIPOPROTEIN"/>
    <property type="match status" value="1"/>
</dbReference>
<dbReference type="RefSeq" id="WP_151693860.1">
    <property type="nucleotide sequence ID" value="NZ_BMGX01000001.1"/>
</dbReference>
<reference evidence="1 2" key="1">
    <citation type="submission" date="2019-10" db="EMBL/GenBank/DDBJ databases">
        <title>Genome sequence of Phaeocystidibacter marisrubri JCM30614 (type strain).</title>
        <authorList>
            <person name="Bowman J.P."/>
        </authorList>
    </citation>
    <scope>NUCLEOTIDE SEQUENCE [LARGE SCALE GENOMIC DNA]</scope>
    <source>
        <strain evidence="1 2">JCM 30614</strain>
    </source>
</reference>
<protein>
    <recommendedName>
        <fullName evidence="3">Lipoprotein</fullName>
    </recommendedName>
</protein>
<proteinExistence type="predicted"/>
<gene>
    <name evidence="1" type="ORF">F8C82_12185</name>
</gene>
<evidence type="ECO:0000313" key="2">
    <source>
        <dbReference type="Proteomes" id="UP000484164"/>
    </source>
</evidence>
<dbReference type="AlphaFoldDB" id="A0A6L3ZF72"/>
<comment type="caution">
    <text evidence="1">The sequence shown here is derived from an EMBL/GenBank/DDBJ whole genome shotgun (WGS) entry which is preliminary data.</text>
</comment>
<evidence type="ECO:0000313" key="1">
    <source>
        <dbReference type="EMBL" id="KAB2816433.1"/>
    </source>
</evidence>